<evidence type="ECO:0000256" key="5">
    <source>
        <dbReference type="SAM" id="Phobius"/>
    </source>
</evidence>
<feature type="transmembrane region" description="Helical" evidence="5">
    <location>
        <begin position="224"/>
        <end position="244"/>
    </location>
</feature>
<proteinExistence type="predicted"/>
<feature type="transmembrane region" description="Helical" evidence="5">
    <location>
        <begin position="190"/>
        <end position="212"/>
    </location>
</feature>
<evidence type="ECO:0000313" key="8">
    <source>
        <dbReference type="EMBL" id="VDM21880.1"/>
    </source>
</evidence>
<evidence type="ECO:0000256" key="2">
    <source>
        <dbReference type="ARBA" id="ARBA00022692"/>
    </source>
</evidence>
<keyword evidence="4 5" id="KW-0472">Membrane</keyword>
<feature type="transmembrane region" description="Helical" evidence="5">
    <location>
        <begin position="325"/>
        <end position="343"/>
    </location>
</feature>
<dbReference type="GO" id="GO:0016020">
    <property type="term" value="C:membrane"/>
    <property type="evidence" value="ECO:0007669"/>
    <property type="project" value="UniProtKB-SubCell"/>
</dbReference>
<feature type="domain" description="ABC transporter" evidence="6">
    <location>
        <begin position="419"/>
        <end position="531"/>
    </location>
</feature>
<evidence type="ECO:0000259" key="7">
    <source>
        <dbReference type="Pfam" id="PF12698"/>
    </source>
</evidence>
<protein>
    <submittedName>
        <fullName evidence="8">Uncharacterized protein</fullName>
    </submittedName>
</protein>
<feature type="transmembrane region" description="Helical" evidence="5">
    <location>
        <begin position="153"/>
        <end position="178"/>
    </location>
</feature>
<feature type="transmembrane region" description="Helical" evidence="5">
    <location>
        <begin position="108"/>
        <end position="132"/>
    </location>
</feature>
<sequence length="535" mass="60526">MHKYPFQLTITDDINKELIRSLDQKKDRGFGLHNPVAYNYYNNLFAHDWFIAMFNNYALHSPPLAVNLADIAIISKSIQRNISIQVSNHPLPPAATDTLKSQNVINQAALTIGFAAIMSLSAVVASFINFIIYERTTKSKHMQIMCGLRHWTYWLTAFLWDITVFLIPATLCIVVFFIADIKEFTTRSTVTLTVYLIMLLYAWAELPFIYWCSTMFKSPTNGNATICVYNFITGMIGAVAVSIVEKASSKDTANTLSIILSLLFPTYNLSLCFSKAYTNEHTHAACKIIDCSIDEIRKIAKECCGNSDERLYVDNMLISTGKMGMALMIVFLLLHSIIFWLAIATCEINFIGIIKRLLLNRDGKISVSNKIANMEIFQTCNEDMDVMMEREKIREMKNNDASVIVRNLEKWFGNVNAVNKINFHVAKGECFGLLGVNGAGKTTTFQMLTGESESCAGDAYIYGFNIQTEWRKAYDHIGYCPQFDALIGEMTGQETLQMFARLRGVKECDIMQITDTMINAVALNKYKNNLIKTYR</sequence>
<dbReference type="GO" id="GO:0140359">
    <property type="term" value="F:ABC-type transporter activity"/>
    <property type="evidence" value="ECO:0007669"/>
    <property type="project" value="InterPro"/>
</dbReference>
<evidence type="ECO:0000313" key="9">
    <source>
        <dbReference type="Proteomes" id="UP000270924"/>
    </source>
</evidence>
<dbReference type="InterPro" id="IPR027417">
    <property type="entry name" value="P-loop_NTPase"/>
</dbReference>
<dbReference type="InterPro" id="IPR003439">
    <property type="entry name" value="ABC_transporter-like_ATP-bd"/>
</dbReference>
<dbReference type="SUPFAM" id="SSF52540">
    <property type="entry name" value="P-loop containing nucleoside triphosphate hydrolases"/>
    <property type="match status" value="1"/>
</dbReference>
<dbReference type="OMA" id="WVRLSYQ"/>
<name>A0A3P7EFV7_WUCBA</name>
<feature type="domain" description="ABC-2 type transporter transmembrane" evidence="7">
    <location>
        <begin position="53"/>
        <end position="343"/>
    </location>
</feature>
<dbReference type="InterPro" id="IPR026082">
    <property type="entry name" value="ABCA"/>
</dbReference>
<accession>A0A3P7EFV7</accession>
<evidence type="ECO:0000256" key="4">
    <source>
        <dbReference type="ARBA" id="ARBA00023136"/>
    </source>
</evidence>
<dbReference type="Pfam" id="PF00005">
    <property type="entry name" value="ABC_tran"/>
    <property type="match status" value="1"/>
</dbReference>
<keyword evidence="9" id="KW-1185">Reference proteome</keyword>
<dbReference type="GO" id="GO:0005319">
    <property type="term" value="F:lipid transporter activity"/>
    <property type="evidence" value="ECO:0007669"/>
    <property type="project" value="TreeGrafter"/>
</dbReference>
<evidence type="ECO:0000256" key="1">
    <source>
        <dbReference type="ARBA" id="ARBA00004141"/>
    </source>
</evidence>
<dbReference type="Proteomes" id="UP000270924">
    <property type="component" value="Unassembled WGS sequence"/>
</dbReference>
<dbReference type="EMBL" id="UYWW01012660">
    <property type="protein sequence ID" value="VDM21880.1"/>
    <property type="molecule type" value="Genomic_DNA"/>
</dbReference>
<evidence type="ECO:0000256" key="3">
    <source>
        <dbReference type="ARBA" id="ARBA00022989"/>
    </source>
</evidence>
<dbReference type="PANTHER" id="PTHR19229:SF250">
    <property type="entry name" value="ABC TRANSPORTER DOMAIN-CONTAINING PROTEIN-RELATED"/>
    <property type="match status" value="1"/>
</dbReference>
<comment type="subcellular location">
    <subcellularLocation>
        <location evidence="1">Membrane</location>
        <topology evidence="1">Multi-pass membrane protein</topology>
    </subcellularLocation>
</comment>
<keyword evidence="3 5" id="KW-1133">Transmembrane helix</keyword>
<organism evidence="8 9">
    <name type="scientific">Wuchereria bancrofti</name>
    <dbReference type="NCBI Taxonomy" id="6293"/>
    <lineage>
        <taxon>Eukaryota</taxon>
        <taxon>Metazoa</taxon>
        <taxon>Ecdysozoa</taxon>
        <taxon>Nematoda</taxon>
        <taxon>Chromadorea</taxon>
        <taxon>Rhabditida</taxon>
        <taxon>Spirurina</taxon>
        <taxon>Spiruromorpha</taxon>
        <taxon>Filarioidea</taxon>
        <taxon>Onchocercidae</taxon>
        <taxon>Wuchereria</taxon>
    </lineage>
</organism>
<dbReference type="Pfam" id="PF12698">
    <property type="entry name" value="ABC2_membrane_3"/>
    <property type="match status" value="1"/>
</dbReference>
<dbReference type="GO" id="GO:0005524">
    <property type="term" value="F:ATP binding"/>
    <property type="evidence" value="ECO:0007669"/>
    <property type="project" value="InterPro"/>
</dbReference>
<dbReference type="InParanoid" id="A0A3P7EFV7"/>
<gene>
    <name evidence="8" type="ORF">WBA_LOCUS12200</name>
</gene>
<dbReference type="OrthoDB" id="10255969at2759"/>
<evidence type="ECO:0000259" key="6">
    <source>
        <dbReference type="Pfam" id="PF00005"/>
    </source>
</evidence>
<keyword evidence="2 5" id="KW-0812">Transmembrane</keyword>
<dbReference type="InterPro" id="IPR013525">
    <property type="entry name" value="ABC2_TM"/>
</dbReference>
<dbReference type="GO" id="GO:0016887">
    <property type="term" value="F:ATP hydrolysis activity"/>
    <property type="evidence" value="ECO:0007669"/>
    <property type="project" value="InterPro"/>
</dbReference>
<dbReference type="PANTHER" id="PTHR19229">
    <property type="entry name" value="ATP-BINDING CASSETTE TRANSPORTER SUBFAMILY A ABCA"/>
    <property type="match status" value="1"/>
</dbReference>
<reference evidence="8 9" key="1">
    <citation type="submission" date="2018-11" db="EMBL/GenBank/DDBJ databases">
        <authorList>
            <consortium name="Pathogen Informatics"/>
        </authorList>
    </citation>
    <scope>NUCLEOTIDE SEQUENCE [LARGE SCALE GENOMIC DNA]</scope>
</reference>
<dbReference type="Gene3D" id="3.40.50.300">
    <property type="entry name" value="P-loop containing nucleotide triphosphate hydrolases"/>
    <property type="match status" value="1"/>
</dbReference>
<dbReference type="AlphaFoldDB" id="A0A3P7EFV7"/>